<dbReference type="Gene3D" id="2.60.120.10">
    <property type="entry name" value="Jelly Rolls"/>
    <property type="match status" value="1"/>
</dbReference>
<proteinExistence type="predicted"/>
<evidence type="ECO:0000313" key="3">
    <source>
        <dbReference type="Proteomes" id="UP001382935"/>
    </source>
</evidence>
<dbReference type="Pfam" id="PF05523">
    <property type="entry name" value="FdtA"/>
    <property type="match status" value="1"/>
</dbReference>
<dbReference type="InterPro" id="IPR014710">
    <property type="entry name" value="RmlC-like_jellyroll"/>
</dbReference>
<protein>
    <submittedName>
        <fullName evidence="2">FdtA/QdtA family cupin domain-containing protein</fullName>
    </submittedName>
</protein>
<dbReference type="Proteomes" id="UP001382935">
    <property type="component" value="Chromosome"/>
</dbReference>
<dbReference type="RefSeq" id="WP_338505459.1">
    <property type="nucleotide sequence ID" value="NZ_CP145607.1"/>
</dbReference>
<dbReference type="CDD" id="cd20292">
    <property type="entry name" value="cupin_QdtA-like"/>
    <property type="match status" value="1"/>
</dbReference>
<name>A0ABZ2G3T9_9SPHN</name>
<organism evidence="2 3">
    <name type="scientific">Sphingomonas kaistensis</name>
    <dbReference type="NCBI Taxonomy" id="298708"/>
    <lineage>
        <taxon>Bacteria</taxon>
        <taxon>Pseudomonadati</taxon>
        <taxon>Pseudomonadota</taxon>
        <taxon>Alphaproteobacteria</taxon>
        <taxon>Sphingomonadales</taxon>
        <taxon>Sphingomonadaceae</taxon>
        <taxon>Sphingomonas</taxon>
    </lineage>
</organism>
<reference evidence="2 3" key="1">
    <citation type="submission" date="2024-02" db="EMBL/GenBank/DDBJ databases">
        <title>Full genome sequence of Sphingomonas kaistensis.</title>
        <authorList>
            <person name="Poletto B.L."/>
            <person name="Silva G."/>
            <person name="Galante D."/>
            <person name="Campos K.R."/>
            <person name="Santos M.B.N."/>
            <person name="Sacchi C.T."/>
        </authorList>
    </citation>
    <scope>NUCLEOTIDE SEQUENCE [LARGE SCALE GENOMIC DNA]</scope>
    <source>
        <strain evidence="2 3">MA4R</strain>
    </source>
</reference>
<feature type="domain" description="Sugar 3,4-ketoisomerase QdtA cupin" evidence="1">
    <location>
        <begin position="37"/>
        <end position="165"/>
    </location>
</feature>
<accession>A0ABZ2G3T9</accession>
<keyword evidence="3" id="KW-1185">Reference proteome</keyword>
<gene>
    <name evidence="2" type="ORF">V6R86_09055</name>
</gene>
<dbReference type="EMBL" id="CP145607">
    <property type="protein sequence ID" value="WWM71781.1"/>
    <property type="molecule type" value="Genomic_DNA"/>
</dbReference>
<evidence type="ECO:0000313" key="2">
    <source>
        <dbReference type="EMBL" id="WWM71781.1"/>
    </source>
</evidence>
<dbReference type="InterPro" id="IPR011051">
    <property type="entry name" value="RmlC_Cupin_sf"/>
</dbReference>
<dbReference type="InterPro" id="IPR008894">
    <property type="entry name" value="QdtA_cupin_dom"/>
</dbReference>
<dbReference type="SUPFAM" id="SSF51182">
    <property type="entry name" value="RmlC-like cupins"/>
    <property type="match status" value="1"/>
</dbReference>
<sequence>MKPSPFWRGIATSPPVSRSGGRVLPECRFTLPTLPAGCRIIDFALRGDERGGLVALEEGKDVPFDIRRAYYIFGTLEGVSRGFHAHRHLQQIIMAVSGSCEILLDDGTQQVRVTLDRPDRGLTLPPMVWHEMHDFSPGCVLLVLADDHYDEADYIRNHDDFLALVEGAAG</sequence>
<evidence type="ECO:0000259" key="1">
    <source>
        <dbReference type="Pfam" id="PF05523"/>
    </source>
</evidence>